<evidence type="ECO:0000259" key="1">
    <source>
        <dbReference type="Pfam" id="PF05678"/>
    </source>
</evidence>
<dbReference type="STRING" id="52838.A0A4V4H2F3"/>
<protein>
    <recommendedName>
        <fullName evidence="1">VQ domain-containing protein</fullName>
    </recommendedName>
</protein>
<evidence type="ECO:0000313" key="3">
    <source>
        <dbReference type="Proteomes" id="UP000317650"/>
    </source>
</evidence>
<dbReference type="PANTHER" id="PTHR33179:SF29">
    <property type="entry name" value="OS06G0666400 PROTEIN"/>
    <property type="match status" value="1"/>
</dbReference>
<dbReference type="AlphaFoldDB" id="A0A4V4H2F3"/>
<dbReference type="PANTHER" id="PTHR33179">
    <property type="entry name" value="VQ MOTIF-CONTAINING PROTEIN"/>
    <property type="match status" value="1"/>
</dbReference>
<name>A0A4V4H2F3_MUSBA</name>
<proteinExistence type="predicted"/>
<gene>
    <name evidence="2" type="ORF">C4D60_Mb02t04540</name>
</gene>
<dbReference type="InterPro" id="IPR008889">
    <property type="entry name" value="VQ"/>
</dbReference>
<dbReference type="Proteomes" id="UP000317650">
    <property type="component" value="Chromosome 2"/>
</dbReference>
<keyword evidence="3" id="KW-1185">Reference proteome</keyword>
<feature type="domain" description="VQ" evidence="1">
    <location>
        <begin position="77"/>
        <end position="104"/>
    </location>
</feature>
<organism evidence="2 3">
    <name type="scientific">Musa balbisiana</name>
    <name type="common">Banana</name>
    <dbReference type="NCBI Taxonomy" id="52838"/>
    <lineage>
        <taxon>Eukaryota</taxon>
        <taxon>Viridiplantae</taxon>
        <taxon>Streptophyta</taxon>
        <taxon>Embryophyta</taxon>
        <taxon>Tracheophyta</taxon>
        <taxon>Spermatophyta</taxon>
        <taxon>Magnoliopsida</taxon>
        <taxon>Liliopsida</taxon>
        <taxon>Zingiberales</taxon>
        <taxon>Musaceae</taxon>
        <taxon>Musa</taxon>
    </lineage>
</organism>
<dbReference type="Pfam" id="PF05678">
    <property type="entry name" value="VQ"/>
    <property type="match status" value="1"/>
</dbReference>
<sequence length="228" mass="24668">MPTLGRLLHPSMAMGDTVSGPAQWAQLGGGARPYPSATLAASDSNLTVDGLPAKATHQQIEGRVGKPVKRRSRATRRAPTTMLNTDTTNFRAMVQQFTGVPSGPYSAEYRPGGVPISNLGGGYSSHEPLNQTTFTSFGHLQQHQYQGQSLQYPQEERQQYQSSDGNIFTAAGGAYRSNNNSNDALLLQGFNNSGTALEVGDDFFFDGTYSQMMPRPTSTDHRAHGYFS</sequence>
<evidence type="ECO:0000313" key="2">
    <source>
        <dbReference type="EMBL" id="THU44166.1"/>
    </source>
</evidence>
<accession>A0A4V4H2F3</accession>
<dbReference type="InterPro" id="IPR039609">
    <property type="entry name" value="VQ_15/22"/>
</dbReference>
<reference evidence="2 3" key="1">
    <citation type="journal article" date="2019" name="Nat. Plants">
        <title>Genome sequencing of Musa balbisiana reveals subgenome evolution and function divergence in polyploid bananas.</title>
        <authorList>
            <person name="Yao X."/>
        </authorList>
    </citation>
    <scope>NUCLEOTIDE SEQUENCE [LARGE SCALE GENOMIC DNA]</scope>
    <source>
        <strain evidence="3">cv. DH-PKW</strain>
        <tissue evidence="2">Leaves</tissue>
    </source>
</reference>
<dbReference type="EMBL" id="PYDT01000011">
    <property type="protein sequence ID" value="THU44166.1"/>
    <property type="molecule type" value="Genomic_DNA"/>
</dbReference>
<comment type="caution">
    <text evidence="2">The sequence shown here is derived from an EMBL/GenBank/DDBJ whole genome shotgun (WGS) entry which is preliminary data.</text>
</comment>